<name>A0ABQ6FPX5_9CHLR</name>
<comment type="caution">
    <text evidence="2">The sequence shown here is derived from an EMBL/GenBank/DDBJ whole genome shotgun (WGS) entry which is preliminary data.</text>
</comment>
<accession>A0ABQ6FPX5</accession>
<reference evidence="2 3" key="1">
    <citation type="submission" date="2023-02" db="EMBL/GenBank/DDBJ databases">
        <title>Dictyobacter halimunensis sp. nov., a new member of the class Ktedonobacteria from forest soil in a geothermal area.</title>
        <authorList>
            <person name="Rachmania M.K."/>
            <person name="Ningsih F."/>
            <person name="Sakai Y."/>
            <person name="Yabe S."/>
            <person name="Yokota A."/>
            <person name="Sjamsuridzal W."/>
        </authorList>
    </citation>
    <scope>NUCLEOTIDE SEQUENCE [LARGE SCALE GENOMIC DNA]</scope>
    <source>
        <strain evidence="2 3">S3.2.2.5</strain>
    </source>
</reference>
<organism evidence="2 3">
    <name type="scientific">Dictyobacter halimunensis</name>
    <dbReference type="NCBI Taxonomy" id="3026934"/>
    <lineage>
        <taxon>Bacteria</taxon>
        <taxon>Bacillati</taxon>
        <taxon>Chloroflexota</taxon>
        <taxon>Ktedonobacteria</taxon>
        <taxon>Ktedonobacterales</taxon>
        <taxon>Dictyobacteraceae</taxon>
        <taxon>Dictyobacter</taxon>
    </lineage>
</organism>
<gene>
    <name evidence="2" type="ORF">KDH_14020</name>
</gene>
<dbReference type="Proteomes" id="UP001344906">
    <property type="component" value="Unassembled WGS sequence"/>
</dbReference>
<dbReference type="EMBL" id="BSRI01000001">
    <property type="protein sequence ID" value="GLV54555.1"/>
    <property type="molecule type" value="Genomic_DNA"/>
</dbReference>
<proteinExistence type="predicted"/>
<evidence type="ECO:0000313" key="3">
    <source>
        <dbReference type="Proteomes" id="UP001344906"/>
    </source>
</evidence>
<sequence length="85" mass="9562">MAKKLPNRYIAVNYCNSWLNFSNPVNTYNNIKLSNSNITHHSCSENRFCVGATRARMRPVAPTQKIHASAQADARAGELKRASKR</sequence>
<protein>
    <submittedName>
        <fullName evidence="2">Uncharacterized protein</fullName>
    </submittedName>
</protein>
<feature type="region of interest" description="Disordered" evidence="1">
    <location>
        <begin position="62"/>
        <end position="85"/>
    </location>
</feature>
<evidence type="ECO:0000256" key="1">
    <source>
        <dbReference type="SAM" id="MobiDB-lite"/>
    </source>
</evidence>
<evidence type="ECO:0000313" key="2">
    <source>
        <dbReference type="EMBL" id="GLV54555.1"/>
    </source>
</evidence>
<keyword evidence="3" id="KW-1185">Reference proteome</keyword>
<feature type="compositionally biased region" description="Basic and acidic residues" evidence="1">
    <location>
        <begin position="75"/>
        <end position="85"/>
    </location>
</feature>